<feature type="signal peptide" evidence="3">
    <location>
        <begin position="1"/>
        <end position="29"/>
    </location>
</feature>
<evidence type="ECO:0000313" key="4">
    <source>
        <dbReference type="EMBL" id="QQM45531.1"/>
    </source>
</evidence>
<evidence type="ECO:0008006" key="6">
    <source>
        <dbReference type="Google" id="ProtNLM"/>
    </source>
</evidence>
<keyword evidence="2" id="KW-0472">Membrane</keyword>
<feature type="region of interest" description="Disordered" evidence="1">
    <location>
        <begin position="27"/>
        <end position="66"/>
    </location>
</feature>
<dbReference type="KEGG" id="slf:JEQ17_43050"/>
<dbReference type="RefSeq" id="WP_200400339.1">
    <property type="nucleotide sequence ID" value="NZ_CP066831.1"/>
</dbReference>
<protein>
    <recommendedName>
        <fullName evidence="6">Gram-positive cocci surface proteins LPxTG domain-containing protein</fullName>
    </recommendedName>
</protein>
<dbReference type="EMBL" id="CP066831">
    <property type="protein sequence ID" value="QQM45531.1"/>
    <property type="molecule type" value="Genomic_DNA"/>
</dbReference>
<evidence type="ECO:0000256" key="3">
    <source>
        <dbReference type="SAM" id="SignalP"/>
    </source>
</evidence>
<gene>
    <name evidence="4" type="ORF">JEQ17_43050</name>
</gene>
<keyword evidence="5" id="KW-1185">Reference proteome</keyword>
<dbReference type="Proteomes" id="UP000595636">
    <property type="component" value="Chromosome"/>
</dbReference>
<sequence length="119" mass="11815">MSRQLTLRFAVLTAVATGAMLVPVGAAVADDPTPTPSAVTGEDKTAAEKKAEDAKKAKELEARKAAAAKDLPKGGVAAGEAPAENTDTTALVGSATGALLLAGAGTIVLRRRAAGRHNG</sequence>
<keyword evidence="2" id="KW-1133">Transmembrane helix</keyword>
<organism evidence="4 5">
    <name type="scientific">Streptomyces liliifuscus</name>
    <dbReference type="NCBI Taxonomy" id="2797636"/>
    <lineage>
        <taxon>Bacteria</taxon>
        <taxon>Bacillati</taxon>
        <taxon>Actinomycetota</taxon>
        <taxon>Actinomycetes</taxon>
        <taxon>Kitasatosporales</taxon>
        <taxon>Streptomycetaceae</taxon>
        <taxon>Streptomyces</taxon>
    </lineage>
</organism>
<dbReference type="AlphaFoldDB" id="A0A7T7L2Y8"/>
<reference evidence="4 5" key="1">
    <citation type="submission" date="2020-12" db="EMBL/GenBank/DDBJ databases">
        <title>A novel species.</title>
        <authorList>
            <person name="Li K."/>
        </authorList>
    </citation>
    <scope>NUCLEOTIDE SEQUENCE [LARGE SCALE GENOMIC DNA]</scope>
    <source>
        <strain evidence="4 5">ZYC-3</strain>
    </source>
</reference>
<evidence type="ECO:0000256" key="1">
    <source>
        <dbReference type="SAM" id="MobiDB-lite"/>
    </source>
</evidence>
<accession>A0A7T7L2Y8</accession>
<feature type="compositionally biased region" description="Basic and acidic residues" evidence="1">
    <location>
        <begin position="41"/>
        <end position="64"/>
    </location>
</feature>
<feature type="chain" id="PRO_5033040412" description="Gram-positive cocci surface proteins LPxTG domain-containing protein" evidence="3">
    <location>
        <begin position="30"/>
        <end position="119"/>
    </location>
</feature>
<evidence type="ECO:0000313" key="5">
    <source>
        <dbReference type="Proteomes" id="UP000595636"/>
    </source>
</evidence>
<keyword evidence="3" id="KW-0732">Signal</keyword>
<name>A0A7T7L2Y8_9ACTN</name>
<feature type="transmembrane region" description="Helical" evidence="2">
    <location>
        <begin position="90"/>
        <end position="109"/>
    </location>
</feature>
<keyword evidence="2" id="KW-0812">Transmembrane</keyword>
<proteinExistence type="predicted"/>
<evidence type="ECO:0000256" key="2">
    <source>
        <dbReference type="SAM" id="Phobius"/>
    </source>
</evidence>